<comment type="caution">
    <text evidence="2">The sequence shown here is derived from an EMBL/GenBank/DDBJ whole genome shotgun (WGS) entry which is preliminary data.</text>
</comment>
<gene>
    <name evidence="2" type="ORF">FQA47_003059</name>
</gene>
<proteinExistence type="predicted"/>
<accession>A0A834FDW7</accession>
<feature type="compositionally biased region" description="Low complexity" evidence="1">
    <location>
        <begin position="181"/>
        <end position="196"/>
    </location>
</feature>
<evidence type="ECO:0000256" key="1">
    <source>
        <dbReference type="SAM" id="MobiDB-lite"/>
    </source>
</evidence>
<feature type="region of interest" description="Disordered" evidence="1">
    <location>
        <begin position="318"/>
        <end position="348"/>
    </location>
</feature>
<dbReference type="Proteomes" id="UP000646548">
    <property type="component" value="Unassembled WGS sequence"/>
</dbReference>
<feature type="compositionally biased region" description="Basic and acidic residues" evidence="1">
    <location>
        <begin position="322"/>
        <end position="335"/>
    </location>
</feature>
<name>A0A834FDW7_ORYME</name>
<feature type="region of interest" description="Disordered" evidence="1">
    <location>
        <begin position="181"/>
        <end position="239"/>
    </location>
</feature>
<reference evidence="2" key="1">
    <citation type="journal article" name="BMC Genomics">
        <title>Long-read sequencing and de novo genome assembly of marine medaka (Oryzias melastigma).</title>
        <authorList>
            <person name="Liang P."/>
            <person name="Saqib H.S.A."/>
            <person name="Ni X."/>
            <person name="Shen Y."/>
        </authorList>
    </citation>
    <scope>NUCLEOTIDE SEQUENCE</scope>
    <source>
        <strain evidence="2">Bigg-433</strain>
    </source>
</reference>
<protein>
    <submittedName>
        <fullName evidence="2">Uncharacterized protein</fullName>
    </submittedName>
</protein>
<organism evidence="2 3">
    <name type="scientific">Oryzias melastigma</name>
    <name type="common">Marine medaka</name>
    <dbReference type="NCBI Taxonomy" id="30732"/>
    <lineage>
        <taxon>Eukaryota</taxon>
        <taxon>Metazoa</taxon>
        <taxon>Chordata</taxon>
        <taxon>Craniata</taxon>
        <taxon>Vertebrata</taxon>
        <taxon>Euteleostomi</taxon>
        <taxon>Actinopterygii</taxon>
        <taxon>Neopterygii</taxon>
        <taxon>Teleostei</taxon>
        <taxon>Neoteleostei</taxon>
        <taxon>Acanthomorphata</taxon>
        <taxon>Ovalentaria</taxon>
        <taxon>Atherinomorphae</taxon>
        <taxon>Beloniformes</taxon>
        <taxon>Adrianichthyidae</taxon>
        <taxon>Oryziinae</taxon>
        <taxon>Oryzias</taxon>
    </lineage>
</organism>
<dbReference type="AlphaFoldDB" id="A0A834FDW7"/>
<feature type="compositionally biased region" description="Polar residues" evidence="1">
    <location>
        <begin position="339"/>
        <end position="348"/>
    </location>
</feature>
<evidence type="ECO:0000313" key="2">
    <source>
        <dbReference type="EMBL" id="KAF6730784.1"/>
    </source>
</evidence>
<evidence type="ECO:0000313" key="3">
    <source>
        <dbReference type="Proteomes" id="UP000646548"/>
    </source>
</evidence>
<dbReference type="EMBL" id="WKFB01000231">
    <property type="protein sequence ID" value="KAF6730784.1"/>
    <property type="molecule type" value="Genomic_DNA"/>
</dbReference>
<sequence length="348" mass="37319">MNIEITSGCTESRGPPPSLRPTVIVPSRWLKMSVNSDNSCVLLSAKDARTSCIFPPADEKDDIPKVGDDSVLEMLSYSKFSDLETWLCMPSDLLLPRTLDSNLTSSPTLSSSHISIHSSYLSAMSSPSPASSLRLSTCSEPGDTEKLFSLLSSSVGKEEMFLSTPYLPILSSTPAAVSEQSSKSSAANSSSQSSVNVKKRRRLAASPGGLHWNSAGSLQRDFSSADPLPSEAGVGAKGPGCKIRAVPIRGVGGATPEWAGEKGVLTKSVSCDGAQLKLLSRLDRGCRKLRGIQSLGTTGRYDCKKRTNSKISRLAQRWNRTPTRDDLIRHLKPPDHTGTPRSSLSLDR</sequence>